<organism evidence="4">
    <name type="scientific">Tetraodon nigroviridis</name>
    <name type="common">Spotted green pufferfish</name>
    <name type="synonym">Chelonodon nigroviridis</name>
    <dbReference type="NCBI Taxonomy" id="99883"/>
    <lineage>
        <taxon>Eukaryota</taxon>
        <taxon>Metazoa</taxon>
        <taxon>Chordata</taxon>
        <taxon>Craniata</taxon>
        <taxon>Vertebrata</taxon>
        <taxon>Euteleostomi</taxon>
        <taxon>Actinopterygii</taxon>
        <taxon>Neopterygii</taxon>
        <taxon>Teleostei</taxon>
        <taxon>Neoteleostei</taxon>
        <taxon>Acanthomorphata</taxon>
        <taxon>Eupercaria</taxon>
        <taxon>Tetraodontiformes</taxon>
        <taxon>Tetradontoidea</taxon>
        <taxon>Tetraodontidae</taxon>
        <taxon>Tetraodon</taxon>
    </lineage>
</organism>
<feature type="non-terminal residue" evidence="4">
    <location>
        <position position="121"/>
    </location>
</feature>
<evidence type="ECO:0000256" key="3">
    <source>
        <dbReference type="SAM" id="Coils"/>
    </source>
</evidence>
<dbReference type="InterPro" id="IPR042420">
    <property type="entry name" value="RAI14/UACA"/>
</dbReference>
<feature type="coiled-coil region" evidence="3">
    <location>
        <begin position="2"/>
        <end position="57"/>
    </location>
</feature>
<keyword evidence="2 3" id="KW-0175">Coiled coil</keyword>
<name>Q4RAA8_TETNG</name>
<gene>
    <name evidence="4" type="ORF">GSTENG00037732001</name>
</gene>
<evidence type="ECO:0000256" key="2">
    <source>
        <dbReference type="ARBA" id="ARBA00023054"/>
    </source>
</evidence>
<reference evidence="4" key="1">
    <citation type="journal article" date="2004" name="Nature">
        <title>Genome duplication in the teleost fish Tetraodon nigroviridis reveals the early vertebrate proto-karyotype.</title>
        <authorList>
            <person name="Jaillon O."/>
            <person name="Aury J.-M."/>
            <person name="Brunet F."/>
            <person name="Petit J.-L."/>
            <person name="Stange-Thomann N."/>
            <person name="Mauceli E."/>
            <person name="Bouneau L."/>
            <person name="Fischer C."/>
            <person name="Ozouf-Costaz C."/>
            <person name="Bernot A."/>
            <person name="Nicaud S."/>
            <person name="Jaffe D."/>
            <person name="Fisher S."/>
            <person name="Lutfalla G."/>
            <person name="Dossat C."/>
            <person name="Segurens B."/>
            <person name="Dasilva C."/>
            <person name="Salanoubat M."/>
            <person name="Levy M."/>
            <person name="Boudet N."/>
            <person name="Castellano S."/>
            <person name="Anthouard V."/>
            <person name="Jubin C."/>
            <person name="Castelli V."/>
            <person name="Katinka M."/>
            <person name="Vacherie B."/>
            <person name="Biemont C."/>
            <person name="Skalli Z."/>
            <person name="Cattolico L."/>
            <person name="Poulain J."/>
            <person name="De Berardinis V."/>
            <person name="Cruaud C."/>
            <person name="Duprat S."/>
            <person name="Brottier P."/>
            <person name="Coutanceau J.-P."/>
            <person name="Gouzy J."/>
            <person name="Parra G."/>
            <person name="Lardier G."/>
            <person name="Chapple C."/>
            <person name="McKernan K.J."/>
            <person name="McEwan P."/>
            <person name="Bosak S."/>
            <person name="Kellis M."/>
            <person name="Volff J.-N."/>
            <person name="Guigo R."/>
            <person name="Zody M.C."/>
            <person name="Mesirov J."/>
            <person name="Lindblad-Toh K."/>
            <person name="Birren B."/>
            <person name="Nusbaum C."/>
            <person name="Kahn D."/>
            <person name="Robinson-Rechavi M."/>
            <person name="Laudet V."/>
            <person name="Schachter V."/>
            <person name="Quetier F."/>
            <person name="Saurin W."/>
            <person name="Scarpelli C."/>
            <person name="Wincker P."/>
            <person name="Lander E.S."/>
            <person name="Weissenbach J."/>
            <person name="Roest Crollius H."/>
        </authorList>
    </citation>
    <scope>NUCLEOTIDE SEQUENCE [LARGE SCALE GENOMIC DNA]</scope>
</reference>
<dbReference type="GO" id="GO:0003779">
    <property type="term" value="F:actin binding"/>
    <property type="evidence" value="ECO:0007669"/>
    <property type="project" value="InterPro"/>
</dbReference>
<evidence type="ECO:0000256" key="1">
    <source>
        <dbReference type="ARBA" id="ARBA00022737"/>
    </source>
</evidence>
<dbReference type="KEGG" id="tng:GSTEN00037732G001"/>
<feature type="non-terminal residue" evidence="4">
    <location>
        <position position="1"/>
    </location>
</feature>
<comment type="caution">
    <text evidence="4">The sequence shown here is derived from an EMBL/GenBank/DDBJ whole genome shotgun (WGS) entry which is preliminary data.</text>
</comment>
<protein>
    <submittedName>
        <fullName evidence="4">(spotted green pufferfish) hypothetical protein</fullName>
    </submittedName>
</protein>
<keyword evidence="1" id="KW-0677">Repeat</keyword>
<reference evidence="4" key="2">
    <citation type="submission" date="2004-02" db="EMBL/GenBank/DDBJ databases">
        <authorList>
            <consortium name="Genoscope"/>
            <consortium name="Whitehead Institute Centre for Genome Research"/>
        </authorList>
    </citation>
    <scope>NUCLEOTIDE SEQUENCE</scope>
</reference>
<dbReference type="PANTHER" id="PTHR24129:SF1">
    <property type="entry name" value="UVEAL AUTOANTIGEN WITH COILED-COIL DOMAINS AND ANKYRIN REPEATS"/>
    <property type="match status" value="1"/>
</dbReference>
<sequence length="121" mass="13640">QITELLTDVERLKQALSGLSQLAYTSNTPSKRQAQHTDAMQAQIRSLQQQLPDAERQHREVVSIYRTHLLSAAQVGSLEVKRGAFVRKNEGCNCNLSQGHMDEDVQAALLQIIRMRQELVC</sequence>
<proteinExistence type="predicted"/>
<dbReference type="PANTHER" id="PTHR24129">
    <property type="entry name" value="ANKYCORBIN"/>
    <property type="match status" value="1"/>
</dbReference>
<evidence type="ECO:0000313" key="4">
    <source>
        <dbReference type="EMBL" id="CAG14675.1"/>
    </source>
</evidence>
<dbReference type="AlphaFoldDB" id="Q4RAA8"/>
<dbReference type="OrthoDB" id="341259at2759"/>
<dbReference type="EMBL" id="CAAE01024126">
    <property type="protein sequence ID" value="CAG14675.1"/>
    <property type="molecule type" value="Genomic_DNA"/>
</dbReference>
<accession>Q4RAA8</accession>